<dbReference type="Gene3D" id="3.30.530.20">
    <property type="match status" value="1"/>
</dbReference>
<reference evidence="4" key="1">
    <citation type="journal article" date="2019" name="Int. J. Syst. Evol. Microbiol.">
        <title>The Global Catalogue of Microorganisms (GCM) 10K type strain sequencing project: providing services to taxonomists for standard genome sequencing and annotation.</title>
        <authorList>
            <consortium name="The Broad Institute Genomics Platform"/>
            <consortium name="The Broad Institute Genome Sequencing Center for Infectious Disease"/>
            <person name="Wu L."/>
            <person name="Ma J."/>
        </authorList>
    </citation>
    <scope>NUCLEOTIDE SEQUENCE [LARGE SCALE GENOMIC DNA]</scope>
    <source>
        <strain evidence="4">JCM 13316</strain>
    </source>
</reference>
<evidence type="ECO:0000256" key="1">
    <source>
        <dbReference type="ARBA" id="ARBA00006817"/>
    </source>
</evidence>
<comment type="similarity">
    <text evidence="1">Belongs to the AHA1 family.</text>
</comment>
<evidence type="ECO:0000259" key="2">
    <source>
        <dbReference type="Pfam" id="PF08327"/>
    </source>
</evidence>
<keyword evidence="4" id="KW-1185">Reference proteome</keyword>
<dbReference type="RefSeq" id="WP_152224771.1">
    <property type="nucleotide sequence ID" value="NZ_BAAALV010000002.1"/>
</dbReference>
<evidence type="ECO:0000313" key="3">
    <source>
        <dbReference type="EMBL" id="GAA1904951.1"/>
    </source>
</evidence>
<dbReference type="EMBL" id="BAAALV010000002">
    <property type="protein sequence ID" value="GAA1904951.1"/>
    <property type="molecule type" value="Genomic_DNA"/>
</dbReference>
<dbReference type="Pfam" id="PF08327">
    <property type="entry name" value="AHSA1"/>
    <property type="match status" value="1"/>
</dbReference>
<feature type="domain" description="Activator of Hsp90 ATPase homologue 1/2-like C-terminal" evidence="2">
    <location>
        <begin position="28"/>
        <end position="139"/>
    </location>
</feature>
<name>A0ABP5A790_9MICC</name>
<dbReference type="Proteomes" id="UP001500784">
    <property type="component" value="Unassembled WGS sequence"/>
</dbReference>
<dbReference type="SUPFAM" id="SSF55961">
    <property type="entry name" value="Bet v1-like"/>
    <property type="match status" value="1"/>
</dbReference>
<comment type="caution">
    <text evidence="3">The sequence shown here is derived from an EMBL/GenBank/DDBJ whole genome shotgun (WGS) entry which is preliminary data.</text>
</comment>
<dbReference type="InterPro" id="IPR013538">
    <property type="entry name" value="ASHA1/2-like_C"/>
</dbReference>
<sequence length="174" mass="19305">MQREPTGRVHRTGEHSYNLVLTRRLAGTPSEVWTSFTDARQAAAWIGRWDGAPGPGAEFDFQLLYEEGQPTSPARLSQCIPRERLRVLMEDDGGSWDVEVRLRDDDGGTRLEFIQHLAVPAPAEDTGPGWEYYLDRLEAARAGAAPPEFDQHYLDQGPYYAAQARDAAAAPPPA</sequence>
<dbReference type="InterPro" id="IPR023393">
    <property type="entry name" value="START-like_dom_sf"/>
</dbReference>
<proteinExistence type="inferred from homology"/>
<evidence type="ECO:0000313" key="4">
    <source>
        <dbReference type="Proteomes" id="UP001500784"/>
    </source>
</evidence>
<organism evidence="3 4">
    <name type="scientific">Arthrobacter gandavensis</name>
    <dbReference type="NCBI Taxonomy" id="169960"/>
    <lineage>
        <taxon>Bacteria</taxon>
        <taxon>Bacillati</taxon>
        <taxon>Actinomycetota</taxon>
        <taxon>Actinomycetes</taxon>
        <taxon>Micrococcales</taxon>
        <taxon>Micrococcaceae</taxon>
        <taxon>Arthrobacter</taxon>
    </lineage>
</organism>
<gene>
    <name evidence="3" type="ORF">GCM10009688_06210</name>
</gene>
<accession>A0ABP5A790</accession>
<protein>
    <recommendedName>
        <fullName evidence="2">Activator of Hsp90 ATPase homologue 1/2-like C-terminal domain-containing protein</fullName>
    </recommendedName>
</protein>